<comment type="caution">
    <text evidence="1">The sequence shown here is derived from an EMBL/GenBank/DDBJ whole genome shotgun (WGS) entry which is preliminary data.</text>
</comment>
<dbReference type="AlphaFoldDB" id="A0A932M1J4"/>
<dbReference type="EMBL" id="JACPSX010000264">
    <property type="protein sequence ID" value="MBI3016103.1"/>
    <property type="molecule type" value="Genomic_DNA"/>
</dbReference>
<organism evidence="1 2">
    <name type="scientific">Tectimicrobiota bacterium</name>
    <dbReference type="NCBI Taxonomy" id="2528274"/>
    <lineage>
        <taxon>Bacteria</taxon>
        <taxon>Pseudomonadati</taxon>
        <taxon>Nitrospinota/Tectimicrobiota group</taxon>
        <taxon>Candidatus Tectimicrobiota</taxon>
    </lineage>
</organism>
<dbReference type="Proteomes" id="UP000741360">
    <property type="component" value="Unassembled WGS sequence"/>
</dbReference>
<gene>
    <name evidence="1" type="ORF">HYY65_13820</name>
</gene>
<reference evidence="1" key="1">
    <citation type="submission" date="2020-07" db="EMBL/GenBank/DDBJ databases">
        <title>Huge and variable diversity of episymbiotic CPR bacteria and DPANN archaea in groundwater ecosystems.</title>
        <authorList>
            <person name="He C.Y."/>
            <person name="Keren R."/>
            <person name="Whittaker M."/>
            <person name="Farag I.F."/>
            <person name="Doudna J."/>
            <person name="Cate J.H.D."/>
            <person name="Banfield J.F."/>
        </authorList>
    </citation>
    <scope>NUCLEOTIDE SEQUENCE</scope>
    <source>
        <strain evidence="1">NC_groundwater_717_Ag_S-0.2um_59_8</strain>
    </source>
</reference>
<protein>
    <submittedName>
        <fullName evidence="1">Uncharacterized protein</fullName>
    </submittedName>
</protein>
<name>A0A932M1J4_UNCTE</name>
<proteinExistence type="predicted"/>
<sequence>MSTLKEQYFQRFASQGLARLTEEYQKKYHPKKGDRFFYNEVTYEISNANVVNGEIEFEISSKIPQDLLAKKMTLEEYFEAVKKTVLKEAEKPVSIDMENIIREVRADETKERDYVKLLYRYPPDKVYDEKKVIREAEEIRQGKSPLPGPEIPGVSTLAGKLVLLAVERGIQEKAKAHLETLIKANDEVIAELKQKSRKGS</sequence>
<evidence type="ECO:0000313" key="2">
    <source>
        <dbReference type="Proteomes" id="UP000741360"/>
    </source>
</evidence>
<evidence type="ECO:0000313" key="1">
    <source>
        <dbReference type="EMBL" id="MBI3016103.1"/>
    </source>
</evidence>
<accession>A0A932M1J4</accession>